<accession>A0ABT5HU85</accession>
<evidence type="ECO:0000313" key="4">
    <source>
        <dbReference type="Proteomes" id="UP001214854"/>
    </source>
</evidence>
<organism evidence="3 4">
    <name type="scientific">Asticcacaulis aquaticus</name>
    <dbReference type="NCBI Taxonomy" id="2984212"/>
    <lineage>
        <taxon>Bacteria</taxon>
        <taxon>Pseudomonadati</taxon>
        <taxon>Pseudomonadota</taxon>
        <taxon>Alphaproteobacteria</taxon>
        <taxon>Caulobacterales</taxon>
        <taxon>Caulobacteraceae</taxon>
        <taxon>Asticcacaulis</taxon>
    </lineage>
</organism>
<comment type="caution">
    <text evidence="3">The sequence shown here is derived from an EMBL/GenBank/DDBJ whole genome shotgun (WGS) entry which is preliminary data.</text>
</comment>
<sequence length="158" mass="17833">MTTPETTTQRTSEREFVVTRTVNGPVDIVFKAWSDPELFRRWWTPKSFGMTILSCEMDVRTGGTYRLVISHPSMPEPMAFFGRYLDVVPNARIVWTNEEGGEEAGAVTTVTFEDRDEQTVVVWHDLYPSKEALDEAMISGATSGFDEQFAQLEALVSV</sequence>
<feature type="domain" description="Activator of Hsp90 ATPase homologue 1/2-like C-terminal" evidence="2">
    <location>
        <begin position="25"/>
        <end position="156"/>
    </location>
</feature>
<gene>
    <name evidence="3" type="ORF">PQU92_10135</name>
</gene>
<dbReference type="InterPro" id="IPR013538">
    <property type="entry name" value="ASHA1/2-like_C"/>
</dbReference>
<evidence type="ECO:0000256" key="1">
    <source>
        <dbReference type="ARBA" id="ARBA00006817"/>
    </source>
</evidence>
<dbReference type="EMBL" id="JAQQKX010000007">
    <property type="protein sequence ID" value="MDC7683637.1"/>
    <property type="molecule type" value="Genomic_DNA"/>
</dbReference>
<name>A0ABT5HU85_9CAUL</name>
<dbReference type="Gene3D" id="3.30.530.20">
    <property type="match status" value="1"/>
</dbReference>
<dbReference type="InterPro" id="IPR023393">
    <property type="entry name" value="START-like_dom_sf"/>
</dbReference>
<keyword evidence="4" id="KW-1185">Reference proteome</keyword>
<dbReference type="Pfam" id="PF08327">
    <property type="entry name" value="AHSA1"/>
    <property type="match status" value="1"/>
</dbReference>
<protein>
    <submittedName>
        <fullName evidence="3">SRPBCC domain-containing protein</fullName>
    </submittedName>
</protein>
<dbReference type="SUPFAM" id="SSF55961">
    <property type="entry name" value="Bet v1-like"/>
    <property type="match status" value="1"/>
</dbReference>
<comment type="similarity">
    <text evidence="1">Belongs to the AHA1 family.</text>
</comment>
<reference evidence="3 4" key="1">
    <citation type="submission" date="2023-01" db="EMBL/GenBank/DDBJ databases">
        <title>Novel species of the genus Asticcacaulis isolated from rivers.</title>
        <authorList>
            <person name="Lu H."/>
        </authorList>
    </citation>
    <scope>NUCLEOTIDE SEQUENCE [LARGE SCALE GENOMIC DNA]</scope>
    <source>
        <strain evidence="3 4">BYS171W</strain>
    </source>
</reference>
<evidence type="ECO:0000313" key="3">
    <source>
        <dbReference type="EMBL" id="MDC7683637.1"/>
    </source>
</evidence>
<proteinExistence type="inferred from homology"/>
<dbReference type="Proteomes" id="UP001214854">
    <property type="component" value="Unassembled WGS sequence"/>
</dbReference>
<evidence type="ECO:0000259" key="2">
    <source>
        <dbReference type="Pfam" id="PF08327"/>
    </source>
</evidence>
<dbReference type="RefSeq" id="WP_272748104.1">
    <property type="nucleotide sequence ID" value="NZ_JAQQKX010000007.1"/>
</dbReference>